<sequence length="490" mass="52189">MRCGGAVRALALWLALALWAEGPRAQGASWEGAPPAAGLRWALAGAGAGAGGGGGRAVGVVDLGDGPRWLPALHARAAAPLLLWRAPPNPAVGCAPYWLEGARGYVLAASGARRLVHFLVRDTSEAVWSQMYGFITGNLHRNMQLDSAVPIVMAISTKALEENGCLQNIAGSQYYRANHSARGIVQFGARSPPSGALRLERGSEEESRRGREEWAALQALRWRHQSFRGVVLREDAAGATWRATAFDPATGRKRVYKWKSGGDEDGVEGELASAALLAARSPGPTDISVRAVVLTESGYANFTESFGGVKVQVVGHFHRLLEEMRKRLRFAISLSEITTRDFITGQQVAGNMEKMVVTGEIDLVPQYIKYVTTTLGSSTLMDIVSSGEFNQHIVLVPFASPLPAWSLPLRVFSPRIWLALLGTAVAYALAWCMVAGASLAGAAAATLRAFSSCGGAPQDRVRATPQRLQLAAALLASAVIVAAVYQVKPF</sequence>
<dbReference type="Proteomes" id="UP001378592">
    <property type="component" value="Unassembled WGS sequence"/>
</dbReference>
<keyword evidence="4 8" id="KW-1133">Transmembrane helix</keyword>
<evidence type="ECO:0000313" key="11">
    <source>
        <dbReference type="Proteomes" id="UP001378592"/>
    </source>
</evidence>
<keyword evidence="6" id="KW-0675">Receptor</keyword>
<keyword evidence="2" id="KW-1003">Cell membrane</keyword>
<evidence type="ECO:0000256" key="6">
    <source>
        <dbReference type="ARBA" id="ARBA00023170"/>
    </source>
</evidence>
<keyword evidence="9" id="KW-0732">Signal</keyword>
<evidence type="ECO:0000256" key="5">
    <source>
        <dbReference type="ARBA" id="ARBA00023136"/>
    </source>
</evidence>
<protein>
    <recommendedName>
        <fullName evidence="12">Ionotropic receptor</fullName>
    </recommendedName>
</protein>
<evidence type="ECO:0000256" key="9">
    <source>
        <dbReference type="SAM" id="SignalP"/>
    </source>
</evidence>
<comment type="subcellular location">
    <subcellularLocation>
        <location evidence="1">Cell membrane</location>
        <topology evidence="1">Multi-pass membrane protein</topology>
    </subcellularLocation>
</comment>
<dbReference type="AlphaFoldDB" id="A0AAN9VTY7"/>
<feature type="chain" id="PRO_5042930070" description="Ionotropic receptor" evidence="9">
    <location>
        <begin position="26"/>
        <end position="490"/>
    </location>
</feature>
<evidence type="ECO:0000313" key="10">
    <source>
        <dbReference type="EMBL" id="KAK7871504.1"/>
    </source>
</evidence>
<dbReference type="PANTHER" id="PTHR42643:SF30">
    <property type="entry name" value="IONOTROPIC RECEPTOR 40A-RELATED"/>
    <property type="match status" value="1"/>
</dbReference>
<keyword evidence="3 8" id="KW-0812">Transmembrane</keyword>
<gene>
    <name evidence="10" type="ORF">R5R35_010221</name>
</gene>
<keyword evidence="5 8" id="KW-0472">Membrane</keyword>
<dbReference type="GO" id="GO:0005886">
    <property type="term" value="C:plasma membrane"/>
    <property type="evidence" value="ECO:0007669"/>
    <property type="project" value="UniProtKB-SubCell"/>
</dbReference>
<evidence type="ECO:0000256" key="4">
    <source>
        <dbReference type="ARBA" id="ARBA00022989"/>
    </source>
</evidence>
<evidence type="ECO:0008006" key="12">
    <source>
        <dbReference type="Google" id="ProtNLM"/>
    </source>
</evidence>
<evidence type="ECO:0000256" key="3">
    <source>
        <dbReference type="ARBA" id="ARBA00022692"/>
    </source>
</evidence>
<dbReference type="EMBL" id="JAZDUA010000038">
    <property type="protein sequence ID" value="KAK7871504.1"/>
    <property type="molecule type" value="Genomic_DNA"/>
</dbReference>
<keyword evidence="7" id="KW-0325">Glycoprotein</keyword>
<evidence type="ECO:0000256" key="8">
    <source>
        <dbReference type="SAM" id="Phobius"/>
    </source>
</evidence>
<keyword evidence="11" id="KW-1185">Reference proteome</keyword>
<reference evidence="10 11" key="1">
    <citation type="submission" date="2024-03" db="EMBL/GenBank/DDBJ databases">
        <title>The genome assembly and annotation of the cricket Gryllus longicercus Weissman &amp; Gray.</title>
        <authorList>
            <person name="Szrajer S."/>
            <person name="Gray D."/>
            <person name="Ylla G."/>
        </authorList>
    </citation>
    <scope>NUCLEOTIDE SEQUENCE [LARGE SCALE GENOMIC DNA]</scope>
    <source>
        <strain evidence="10">DAG 2021-001</strain>
        <tissue evidence="10">Whole body minus gut</tissue>
    </source>
</reference>
<dbReference type="PANTHER" id="PTHR42643">
    <property type="entry name" value="IONOTROPIC RECEPTOR 20A-RELATED"/>
    <property type="match status" value="1"/>
</dbReference>
<comment type="caution">
    <text evidence="10">The sequence shown here is derived from an EMBL/GenBank/DDBJ whole genome shotgun (WGS) entry which is preliminary data.</text>
</comment>
<name>A0AAN9VTY7_9ORTH</name>
<organism evidence="10 11">
    <name type="scientific">Gryllus longicercus</name>
    <dbReference type="NCBI Taxonomy" id="2509291"/>
    <lineage>
        <taxon>Eukaryota</taxon>
        <taxon>Metazoa</taxon>
        <taxon>Ecdysozoa</taxon>
        <taxon>Arthropoda</taxon>
        <taxon>Hexapoda</taxon>
        <taxon>Insecta</taxon>
        <taxon>Pterygota</taxon>
        <taxon>Neoptera</taxon>
        <taxon>Polyneoptera</taxon>
        <taxon>Orthoptera</taxon>
        <taxon>Ensifera</taxon>
        <taxon>Gryllidea</taxon>
        <taxon>Grylloidea</taxon>
        <taxon>Gryllidae</taxon>
        <taxon>Gryllinae</taxon>
        <taxon>Gryllus</taxon>
    </lineage>
</organism>
<dbReference type="InterPro" id="IPR052192">
    <property type="entry name" value="Insect_Ionotropic_Sensory_Rcpt"/>
</dbReference>
<feature type="transmembrane region" description="Helical" evidence="8">
    <location>
        <begin position="416"/>
        <end position="447"/>
    </location>
</feature>
<evidence type="ECO:0000256" key="2">
    <source>
        <dbReference type="ARBA" id="ARBA00022475"/>
    </source>
</evidence>
<feature type="signal peptide" evidence="9">
    <location>
        <begin position="1"/>
        <end position="25"/>
    </location>
</feature>
<accession>A0AAN9VTY7</accession>
<evidence type="ECO:0000256" key="1">
    <source>
        <dbReference type="ARBA" id="ARBA00004651"/>
    </source>
</evidence>
<proteinExistence type="predicted"/>
<feature type="transmembrane region" description="Helical" evidence="8">
    <location>
        <begin position="468"/>
        <end position="487"/>
    </location>
</feature>
<evidence type="ECO:0000256" key="7">
    <source>
        <dbReference type="ARBA" id="ARBA00023180"/>
    </source>
</evidence>